<reference evidence="2 3" key="1">
    <citation type="submission" date="2019-01" db="EMBL/GenBank/DDBJ databases">
        <authorList>
            <person name="Sayadi A."/>
        </authorList>
    </citation>
    <scope>NUCLEOTIDE SEQUENCE [LARGE SCALE GENOMIC DNA]</scope>
</reference>
<dbReference type="EMBL" id="CAACVG010014454">
    <property type="protein sequence ID" value="VEN63190.1"/>
    <property type="molecule type" value="Genomic_DNA"/>
</dbReference>
<dbReference type="AlphaFoldDB" id="A0A653DTW6"/>
<name>A0A653DTW6_CALMS</name>
<feature type="non-terminal residue" evidence="2">
    <location>
        <position position="1"/>
    </location>
</feature>
<evidence type="ECO:0000313" key="2">
    <source>
        <dbReference type="EMBL" id="VEN63190.1"/>
    </source>
</evidence>
<evidence type="ECO:0000256" key="1">
    <source>
        <dbReference type="SAM" id="MobiDB-lite"/>
    </source>
</evidence>
<protein>
    <submittedName>
        <fullName evidence="2">Uncharacterized protein</fullName>
    </submittedName>
</protein>
<dbReference type="Proteomes" id="UP000410492">
    <property type="component" value="Unassembled WGS sequence"/>
</dbReference>
<sequence>VLLVRPLVGLRRSTNEERGAARIGCGVRKIEFPPHFKKFCHKHRCAISRKSSASTSQTKSQPNASTLSINSHCGETEPLSNPTIFPGT</sequence>
<proteinExistence type="predicted"/>
<feature type="region of interest" description="Disordered" evidence="1">
    <location>
        <begin position="48"/>
        <end position="88"/>
    </location>
</feature>
<gene>
    <name evidence="2" type="ORF">CALMAC_LOCUS20085</name>
</gene>
<feature type="non-terminal residue" evidence="2">
    <location>
        <position position="88"/>
    </location>
</feature>
<feature type="compositionally biased region" description="Low complexity" evidence="1">
    <location>
        <begin position="48"/>
        <end position="61"/>
    </location>
</feature>
<organism evidence="2 3">
    <name type="scientific">Callosobruchus maculatus</name>
    <name type="common">Southern cowpea weevil</name>
    <name type="synonym">Pulse bruchid</name>
    <dbReference type="NCBI Taxonomy" id="64391"/>
    <lineage>
        <taxon>Eukaryota</taxon>
        <taxon>Metazoa</taxon>
        <taxon>Ecdysozoa</taxon>
        <taxon>Arthropoda</taxon>
        <taxon>Hexapoda</taxon>
        <taxon>Insecta</taxon>
        <taxon>Pterygota</taxon>
        <taxon>Neoptera</taxon>
        <taxon>Endopterygota</taxon>
        <taxon>Coleoptera</taxon>
        <taxon>Polyphaga</taxon>
        <taxon>Cucujiformia</taxon>
        <taxon>Chrysomeloidea</taxon>
        <taxon>Chrysomelidae</taxon>
        <taxon>Bruchinae</taxon>
        <taxon>Bruchini</taxon>
        <taxon>Callosobruchus</taxon>
    </lineage>
</organism>
<feature type="compositionally biased region" description="Polar residues" evidence="1">
    <location>
        <begin position="62"/>
        <end position="88"/>
    </location>
</feature>
<accession>A0A653DTW6</accession>
<evidence type="ECO:0000313" key="3">
    <source>
        <dbReference type="Proteomes" id="UP000410492"/>
    </source>
</evidence>
<keyword evidence="3" id="KW-1185">Reference proteome</keyword>